<dbReference type="AlphaFoldDB" id="A0A173SBT7"/>
<evidence type="ECO:0000256" key="1">
    <source>
        <dbReference type="SAM" id="Phobius"/>
    </source>
</evidence>
<name>A0A173SBT7_9FIRM</name>
<keyword evidence="1" id="KW-0812">Transmembrane</keyword>
<feature type="transmembrane region" description="Helical" evidence="1">
    <location>
        <begin position="6"/>
        <end position="24"/>
    </location>
</feature>
<dbReference type="Proteomes" id="UP000095727">
    <property type="component" value="Unassembled WGS sequence"/>
</dbReference>
<evidence type="ECO:0000313" key="3">
    <source>
        <dbReference type="Proteomes" id="UP000095727"/>
    </source>
</evidence>
<keyword evidence="1" id="KW-1133">Transmembrane helix</keyword>
<dbReference type="EMBL" id="CYXR01000007">
    <property type="protein sequence ID" value="CUM87812.1"/>
    <property type="molecule type" value="Genomic_DNA"/>
</dbReference>
<sequence length="32" mass="3531">MSIIDFIAVVSFGLTCFSIGYTLGKDNHKPQK</sequence>
<proteinExistence type="predicted"/>
<keyword evidence="1" id="KW-0472">Membrane</keyword>
<accession>A0A173SBT7</accession>
<evidence type="ECO:0000313" key="2">
    <source>
        <dbReference type="EMBL" id="CUM87812.1"/>
    </source>
</evidence>
<reference evidence="2 3" key="1">
    <citation type="submission" date="2015-09" db="EMBL/GenBank/DDBJ databases">
        <authorList>
            <consortium name="Pathogen Informatics"/>
        </authorList>
    </citation>
    <scope>NUCLEOTIDE SEQUENCE [LARGE SCALE GENOMIC DNA]</scope>
    <source>
        <strain evidence="2 3">2789STDY5834962</strain>
    </source>
</reference>
<gene>
    <name evidence="2" type="ORF">ERS852574_01299</name>
</gene>
<protein>
    <submittedName>
        <fullName evidence="2">Uncharacterized protein</fullName>
    </submittedName>
</protein>
<organism evidence="2 3">
    <name type="scientific">Coprococcus comes</name>
    <dbReference type="NCBI Taxonomy" id="410072"/>
    <lineage>
        <taxon>Bacteria</taxon>
        <taxon>Bacillati</taxon>
        <taxon>Bacillota</taxon>
        <taxon>Clostridia</taxon>
        <taxon>Lachnospirales</taxon>
        <taxon>Lachnospiraceae</taxon>
        <taxon>Coprococcus</taxon>
    </lineage>
</organism>